<evidence type="ECO:0000313" key="1">
    <source>
        <dbReference type="EMBL" id="MDR7664604.1"/>
    </source>
</evidence>
<keyword evidence="2" id="KW-1185">Reference proteome</keyword>
<reference evidence="2" key="1">
    <citation type="submission" date="2023-07" db="EMBL/GenBank/DDBJ databases">
        <title>Whole-genome sequencing of a new Methanosarcina sp. Z-7115.</title>
        <authorList>
            <person name="Zhilina T.N."/>
            <person name="Merkel A.Y."/>
        </authorList>
    </citation>
    <scope>NUCLEOTIDE SEQUENCE [LARGE SCALE GENOMIC DNA]</scope>
    <source>
        <strain evidence="2">Z-7115</strain>
    </source>
</reference>
<dbReference type="EMBL" id="JAVKPK010000005">
    <property type="protein sequence ID" value="MDR7664604.1"/>
    <property type="molecule type" value="Genomic_DNA"/>
</dbReference>
<protein>
    <recommendedName>
        <fullName evidence="3">Mobile element protein</fullName>
    </recommendedName>
</protein>
<comment type="caution">
    <text evidence="1">The sequence shown here is derived from an EMBL/GenBank/DDBJ whole genome shotgun (WGS) entry which is preliminary data.</text>
</comment>
<dbReference type="Proteomes" id="UP001246244">
    <property type="component" value="Unassembled WGS sequence"/>
</dbReference>
<organism evidence="1 2">
    <name type="scientific">Methanosarcina baikalica</name>
    <dbReference type="NCBI Taxonomy" id="3073890"/>
    <lineage>
        <taxon>Archaea</taxon>
        <taxon>Methanobacteriati</taxon>
        <taxon>Methanobacteriota</taxon>
        <taxon>Stenosarchaea group</taxon>
        <taxon>Methanomicrobia</taxon>
        <taxon>Methanosarcinales</taxon>
        <taxon>Methanosarcinaceae</taxon>
        <taxon>Methanosarcina</taxon>
    </lineage>
</organism>
<dbReference type="RefSeq" id="WP_310574632.1">
    <property type="nucleotide sequence ID" value="NZ_JAVKPK010000005.1"/>
</dbReference>
<gene>
    <name evidence="1" type="ORF">RG963_02145</name>
</gene>
<evidence type="ECO:0008006" key="3">
    <source>
        <dbReference type="Google" id="ProtNLM"/>
    </source>
</evidence>
<sequence length="64" mass="7556">MRKIELCKTMQNKAALPFSHNIFFEKLKKEKLYIDSSQLSSSYHVRIHKIMVNVATSKPKKVQY</sequence>
<proteinExistence type="predicted"/>
<evidence type="ECO:0000313" key="2">
    <source>
        <dbReference type="Proteomes" id="UP001246244"/>
    </source>
</evidence>
<accession>A0ABU2CXZ9</accession>
<name>A0ABU2CXZ9_9EURY</name>